<dbReference type="InParanoid" id="D2W6M8"/>
<keyword evidence="2" id="KW-1185">Reference proteome</keyword>
<organism evidence="2">
    <name type="scientific">Naegleria gruberi</name>
    <name type="common">Amoeba</name>
    <dbReference type="NCBI Taxonomy" id="5762"/>
    <lineage>
        <taxon>Eukaryota</taxon>
        <taxon>Discoba</taxon>
        <taxon>Heterolobosea</taxon>
        <taxon>Tetramitia</taxon>
        <taxon>Eutetramitia</taxon>
        <taxon>Vahlkampfiidae</taxon>
        <taxon>Naegleria</taxon>
    </lineage>
</organism>
<sequence length="174" mass="20287">MCYEPAILNESNDELVSEMIRQLSPYIFIQKTSFDFFSYDQSDCEYDFIIPNIQGNTELTQLYFKVYRCDYGSGNGSLLRSIVVIFQEEKEILKNDVCYEYDGSRSEYVADKEMIKVVMERIGLSAEMINSKACFDEFMIALYCKAVVGIIPIALCERDLFYMDRTSRIKDIEE</sequence>
<name>D2W6M8_NAEGR</name>
<protein>
    <submittedName>
        <fullName evidence="1">Predicted protein</fullName>
    </submittedName>
</protein>
<dbReference type="KEGG" id="ngr:NAEGRDRAFT_55004"/>
<dbReference type="VEuPathDB" id="AmoebaDB:NAEGRDRAFT_55004"/>
<dbReference type="AlphaFoldDB" id="D2W6M8"/>
<evidence type="ECO:0000313" key="2">
    <source>
        <dbReference type="Proteomes" id="UP000006671"/>
    </source>
</evidence>
<accession>D2W6M8</accession>
<dbReference type="RefSeq" id="XP_002668018.1">
    <property type="nucleotide sequence ID" value="XM_002667972.1"/>
</dbReference>
<dbReference type="Proteomes" id="UP000006671">
    <property type="component" value="Unassembled WGS sequence"/>
</dbReference>
<dbReference type="EMBL" id="GG739449">
    <property type="protein sequence ID" value="EFC35274.1"/>
    <property type="molecule type" value="Genomic_DNA"/>
</dbReference>
<gene>
    <name evidence="1" type="ORF">NAEGRDRAFT_55004</name>
</gene>
<reference evidence="1 2" key="1">
    <citation type="journal article" date="2010" name="Cell">
        <title>The genome of Naegleria gruberi illuminates early eukaryotic versatility.</title>
        <authorList>
            <person name="Fritz-Laylin L.K."/>
            <person name="Prochnik S.E."/>
            <person name="Ginger M.L."/>
            <person name="Dacks J.B."/>
            <person name="Carpenter M.L."/>
            <person name="Field M.C."/>
            <person name="Kuo A."/>
            <person name="Paredez A."/>
            <person name="Chapman J."/>
            <person name="Pham J."/>
            <person name="Shu S."/>
            <person name="Neupane R."/>
            <person name="Cipriano M."/>
            <person name="Mancuso J."/>
            <person name="Tu H."/>
            <person name="Salamov A."/>
            <person name="Lindquist E."/>
            <person name="Shapiro H."/>
            <person name="Lucas S."/>
            <person name="Grigoriev I.V."/>
            <person name="Cande W.Z."/>
            <person name="Fulton C."/>
            <person name="Rokhsar D.S."/>
            <person name="Dawson S.C."/>
        </authorList>
    </citation>
    <scope>NUCLEOTIDE SEQUENCE [LARGE SCALE GENOMIC DNA]</scope>
    <source>
        <strain evidence="1 2">NEG-M</strain>
    </source>
</reference>
<proteinExistence type="predicted"/>
<evidence type="ECO:0000313" key="1">
    <source>
        <dbReference type="EMBL" id="EFC35274.1"/>
    </source>
</evidence>
<dbReference type="GeneID" id="8860156"/>